<name>A0ABD5VJ24_9EURY</name>
<feature type="domain" description="N-acetyltransferase" evidence="3">
    <location>
        <begin position="22"/>
        <end position="163"/>
    </location>
</feature>
<dbReference type="Gene3D" id="3.40.630.30">
    <property type="match status" value="1"/>
</dbReference>
<dbReference type="SUPFAM" id="SSF55729">
    <property type="entry name" value="Acyl-CoA N-acyltransferases (Nat)"/>
    <property type="match status" value="1"/>
</dbReference>
<organism evidence="4 5">
    <name type="scientific">Halorubellus litoreus</name>
    <dbReference type="NCBI Taxonomy" id="755308"/>
    <lineage>
        <taxon>Archaea</taxon>
        <taxon>Methanobacteriati</taxon>
        <taxon>Methanobacteriota</taxon>
        <taxon>Stenosarchaea group</taxon>
        <taxon>Halobacteria</taxon>
        <taxon>Halobacteriales</taxon>
        <taxon>Halorubellaceae</taxon>
        <taxon>Halorubellus</taxon>
    </lineage>
</organism>
<keyword evidence="2" id="KW-0012">Acyltransferase</keyword>
<dbReference type="CDD" id="cd04301">
    <property type="entry name" value="NAT_SF"/>
    <property type="match status" value="1"/>
</dbReference>
<keyword evidence="5" id="KW-1185">Reference proteome</keyword>
<evidence type="ECO:0000259" key="3">
    <source>
        <dbReference type="PROSITE" id="PS51186"/>
    </source>
</evidence>
<evidence type="ECO:0000256" key="2">
    <source>
        <dbReference type="ARBA" id="ARBA00023315"/>
    </source>
</evidence>
<dbReference type="EMBL" id="JBHSXN010000006">
    <property type="protein sequence ID" value="MFC6955552.1"/>
    <property type="molecule type" value="Genomic_DNA"/>
</dbReference>
<comment type="caution">
    <text evidence="4">The sequence shown here is derived from an EMBL/GenBank/DDBJ whole genome shotgun (WGS) entry which is preliminary data.</text>
</comment>
<evidence type="ECO:0000256" key="1">
    <source>
        <dbReference type="ARBA" id="ARBA00022679"/>
    </source>
</evidence>
<dbReference type="PROSITE" id="PS51186">
    <property type="entry name" value="GNAT"/>
    <property type="match status" value="1"/>
</dbReference>
<evidence type="ECO:0000313" key="4">
    <source>
        <dbReference type="EMBL" id="MFC6955552.1"/>
    </source>
</evidence>
<dbReference type="Proteomes" id="UP001596395">
    <property type="component" value="Unassembled WGS sequence"/>
</dbReference>
<gene>
    <name evidence="4" type="ORF">ACFQGB_22050</name>
</gene>
<dbReference type="PANTHER" id="PTHR43877:SF2">
    <property type="entry name" value="AMINOALKYLPHOSPHONATE N-ACETYLTRANSFERASE-RELATED"/>
    <property type="match status" value="1"/>
</dbReference>
<protein>
    <submittedName>
        <fullName evidence="4">GNAT family N-acetyltransferase</fullName>
    </submittedName>
</protein>
<sequence>MTDVRAAVAAGADEREDAFAVRRVVFVDEQDVDESLEWDDWDDDPATTHVVAYDRDPTRDAALAVADGVRPVGAARLRPKDRDEARVGKVERVAVLESYRGTGVGRALMDVLETEGRDRGFESFLLHSQTQAAGFYERLGYERFGDEFDEAGIPHVKMRKDATD</sequence>
<dbReference type="InterPro" id="IPR000182">
    <property type="entry name" value="GNAT_dom"/>
</dbReference>
<dbReference type="InterPro" id="IPR050832">
    <property type="entry name" value="Bact_Acetyltransf"/>
</dbReference>
<dbReference type="RefSeq" id="WP_336352468.1">
    <property type="nucleotide sequence ID" value="NZ_JAZAQL010000006.1"/>
</dbReference>
<dbReference type="GO" id="GO:0016746">
    <property type="term" value="F:acyltransferase activity"/>
    <property type="evidence" value="ECO:0007669"/>
    <property type="project" value="UniProtKB-KW"/>
</dbReference>
<dbReference type="AlphaFoldDB" id="A0ABD5VJ24"/>
<proteinExistence type="predicted"/>
<reference evidence="4 5" key="1">
    <citation type="journal article" date="2019" name="Int. J. Syst. Evol. Microbiol.">
        <title>The Global Catalogue of Microorganisms (GCM) 10K type strain sequencing project: providing services to taxonomists for standard genome sequencing and annotation.</title>
        <authorList>
            <consortium name="The Broad Institute Genomics Platform"/>
            <consortium name="The Broad Institute Genome Sequencing Center for Infectious Disease"/>
            <person name="Wu L."/>
            <person name="Ma J."/>
        </authorList>
    </citation>
    <scope>NUCLEOTIDE SEQUENCE [LARGE SCALE GENOMIC DNA]</scope>
    <source>
        <strain evidence="4 5">GX26</strain>
    </source>
</reference>
<dbReference type="PANTHER" id="PTHR43877">
    <property type="entry name" value="AMINOALKYLPHOSPHONATE N-ACETYLTRANSFERASE-RELATED-RELATED"/>
    <property type="match status" value="1"/>
</dbReference>
<dbReference type="Pfam" id="PF13673">
    <property type="entry name" value="Acetyltransf_10"/>
    <property type="match status" value="1"/>
</dbReference>
<accession>A0ABD5VJ24</accession>
<keyword evidence="1" id="KW-0808">Transferase</keyword>
<dbReference type="InterPro" id="IPR016181">
    <property type="entry name" value="Acyl_CoA_acyltransferase"/>
</dbReference>
<evidence type="ECO:0000313" key="5">
    <source>
        <dbReference type="Proteomes" id="UP001596395"/>
    </source>
</evidence>